<dbReference type="SUPFAM" id="SSF53927">
    <property type="entry name" value="Cytidine deaminase-like"/>
    <property type="match status" value="1"/>
</dbReference>
<name>A0ABT7H511_9ACTN</name>
<evidence type="ECO:0000313" key="4">
    <source>
        <dbReference type="Proteomes" id="UP001223390"/>
    </source>
</evidence>
<dbReference type="EMBL" id="JASITI010000082">
    <property type="protein sequence ID" value="MDK9500979.1"/>
    <property type="molecule type" value="Genomic_DNA"/>
</dbReference>
<accession>A0ABT7H511</accession>
<dbReference type="RefSeq" id="WP_285346450.1">
    <property type="nucleotide sequence ID" value="NZ_JASITI010000082.1"/>
</dbReference>
<proteinExistence type="predicted"/>
<dbReference type="CDD" id="cd01285">
    <property type="entry name" value="nucleoside_deaminase"/>
    <property type="match status" value="1"/>
</dbReference>
<dbReference type="Proteomes" id="UP001223390">
    <property type="component" value="Unassembled WGS sequence"/>
</dbReference>
<dbReference type="InterPro" id="IPR002125">
    <property type="entry name" value="CMP_dCMP_dom"/>
</dbReference>
<dbReference type="Gene3D" id="3.40.140.10">
    <property type="entry name" value="Cytidine Deaminase, domain 2"/>
    <property type="match status" value="1"/>
</dbReference>
<dbReference type="PANTHER" id="PTHR11079">
    <property type="entry name" value="CYTOSINE DEAMINASE FAMILY MEMBER"/>
    <property type="match status" value="1"/>
</dbReference>
<feature type="region of interest" description="Disordered" evidence="1">
    <location>
        <begin position="57"/>
        <end position="76"/>
    </location>
</feature>
<reference evidence="3 4" key="1">
    <citation type="submission" date="2023-05" db="EMBL/GenBank/DDBJ databases">
        <title>Sequencing and Assembly of Streptomyces sp. NP73.</title>
        <authorList>
            <person name="Konwar A.N."/>
            <person name="Saikia K."/>
            <person name="Thakur D."/>
        </authorList>
    </citation>
    <scope>NUCLEOTIDE SEQUENCE [LARGE SCALE GENOMIC DNA]</scope>
    <source>
        <strain evidence="3 4">NP73</strain>
    </source>
</reference>
<dbReference type="PANTHER" id="PTHR11079:SF162">
    <property type="entry name" value="RIBOFLAVIN BIOSYNTHESIS PROTEIN PYRD, CHLOROPLASTIC"/>
    <property type="match status" value="1"/>
</dbReference>
<evidence type="ECO:0000259" key="2">
    <source>
        <dbReference type="PROSITE" id="PS51747"/>
    </source>
</evidence>
<protein>
    <submittedName>
        <fullName evidence="3">Nucleoside deaminase</fullName>
    </submittedName>
</protein>
<evidence type="ECO:0000256" key="1">
    <source>
        <dbReference type="SAM" id="MobiDB-lite"/>
    </source>
</evidence>
<dbReference type="InterPro" id="IPR016193">
    <property type="entry name" value="Cytidine_deaminase-like"/>
</dbReference>
<dbReference type="PROSITE" id="PS51747">
    <property type="entry name" value="CYT_DCMP_DEAMINASES_2"/>
    <property type="match status" value="1"/>
</dbReference>
<dbReference type="Pfam" id="PF00383">
    <property type="entry name" value="dCMP_cyt_deam_1"/>
    <property type="match status" value="1"/>
</dbReference>
<feature type="domain" description="CMP/dCMP-type deaminase" evidence="2">
    <location>
        <begin position="16"/>
        <end position="134"/>
    </location>
</feature>
<evidence type="ECO:0000313" key="3">
    <source>
        <dbReference type="EMBL" id="MDK9500979.1"/>
    </source>
</evidence>
<comment type="caution">
    <text evidence="3">The sequence shown here is derived from an EMBL/GenBank/DDBJ whole genome shotgun (WGS) entry which is preliminary data.</text>
</comment>
<sequence>MTQDAGGDGEFEAAWRAAPEAVRRALELAHEALAAGGLAVGAVLTDPAGGVLAQGRNEAYESPGEGPGAGPLRGSPLAHAEMNALGAARTGWDLGSATLWSTQEPCAMCTAAAGFTGVGAVRYLAPDPWALADGCDGVSGAEPVGDPVWLLAANVMFLRSVAVAAAGPAEPAILVHHWAVEPETAALHDAVPAGLPAPGSAGAWLAGLWPLLGPAARARTARVGHGR</sequence>
<organism evidence="3 4">
    <name type="scientific">Streptomyces katrae</name>
    <dbReference type="NCBI Taxonomy" id="68223"/>
    <lineage>
        <taxon>Bacteria</taxon>
        <taxon>Bacillati</taxon>
        <taxon>Actinomycetota</taxon>
        <taxon>Actinomycetes</taxon>
        <taxon>Kitasatosporales</taxon>
        <taxon>Streptomycetaceae</taxon>
        <taxon>Streptomyces</taxon>
    </lineage>
</organism>
<gene>
    <name evidence="3" type="ORF">QEZ40_007182</name>
</gene>
<keyword evidence="4" id="KW-1185">Reference proteome</keyword>